<dbReference type="GO" id="GO:0010124">
    <property type="term" value="P:phenylacetate catabolic process"/>
    <property type="evidence" value="ECO:0007669"/>
    <property type="project" value="InterPro"/>
</dbReference>
<keyword evidence="7" id="KW-0503">Monooxygenase</keyword>
<dbReference type="SUPFAM" id="SSF47203">
    <property type="entry name" value="Acyl-CoA dehydrogenase C-terminal domain-like"/>
    <property type="match status" value="1"/>
</dbReference>
<reference evidence="8" key="2">
    <citation type="submission" date="2017-01" db="EMBL/GenBank/DDBJ databases">
        <title>Genome sequencing and annotation of Geobacillus sp. 1017, a Hydrocarbon-Oxidizing Thermophilic Bacterium Isolated from a Heavy Oil Reservoir (China).</title>
        <authorList>
            <person name="Kadnikov V.V."/>
            <person name="Mardanov A.V."/>
            <person name="Poltaraus A.B."/>
            <person name="Sokolova D.S."/>
            <person name="Semenova E.M."/>
            <person name="Ravin N.V."/>
            <person name="Tourova T.P."/>
            <person name="Nazina T.N."/>
        </authorList>
    </citation>
    <scope>NUCLEOTIDE SEQUENCE [LARGE SCALE GENOMIC DNA]</scope>
    <source>
        <strain evidence="8">1017</strain>
    </source>
</reference>
<gene>
    <name evidence="7" type="ORF">BRO54_1848</name>
</gene>
<feature type="binding site" evidence="4">
    <location>
        <begin position="451"/>
        <end position="454"/>
    </location>
    <ligand>
        <name>FAD</name>
        <dbReference type="ChEBI" id="CHEBI:57692"/>
    </ligand>
</feature>
<protein>
    <submittedName>
        <fullName evidence="7">4-hydroxyphenylacetate 3-monooxygenase</fullName>
    </submittedName>
</protein>
<dbReference type="Proteomes" id="UP000186030">
    <property type="component" value="Unassembled WGS sequence"/>
</dbReference>
<feature type="binding site" evidence="4">
    <location>
        <begin position="155"/>
        <end position="158"/>
    </location>
    <ligand>
        <name>FAD</name>
        <dbReference type="ChEBI" id="CHEBI:57692"/>
    </ligand>
</feature>
<evidence type="ECO:0000313" key="8">
    <source>
        <dbReference type="Proteomes" id="UP000186030"/>
    </source>
</evidence>
<dbReference type="PANTHER" id="PTHR36117">
    <property type="entry name" value="4-HYDROXYPHENYLACETATE 3-MONOOXYGENASE-RELATED"/>
    <property type="match status" value="1"/>
</dbReference>
<evidence type="ECO:0000256" key="2">
    <source>
        <dbReference type="ARBA" id="ARBA00022827"/>
    </source>
</evidence>
<dbReference type="PANTHER" id="PTHR36117:SF3">
    <property type="entry name" value="4-HYDROXYPHENYLACETATE 3-MONOOXYGENASE-RELATED"/>
    <property type="match status" value="1"/>
</dbReference>
<dbReference type="InterPro" id="IPR012687">
    <property type="entry name" value="HpaB_Deino-type"/>
</dbReference>
<evidence type="ECO:0000313" key="7">
    <source>
        <dbReference type="EMBL" id="OKO93616.1"/>
    </source>
</evidence>
<proteinExistence type="predicted"/>
<evidence type="ECO:0000259" key="6">
    <source>
        <dbReference type="Pfam" id="PF11794"/>
    </source>
</evidence>
<dbReference type="InterPro" id="IPR009100">
    <property type="entry name" value="AcylCoA_DH/oxidase_NM_dom_sf"/>
</dbReference>
<dbReference type="GO" id="GO:0016627">
    <property type="term" value="F:oxidoreductase activity, acting on the CH-CH group of donors"/>
    <property type="evidence" value="ECO:0007669"/>
    <property type="project" value="InterPro"/>
</dbReference>
<evidence type="ECO:0000259" key="5">
    <source>
        <dbReference type="Pfam" id="PF03241"/>
    </source>
</evidence>
<organism evidence="7 8">
    <name type="scientific">Geobacillus proteiniphilus</name>
    <dbReference type="NCBI Taxonomy" id="860353"/>
    <lineage>
        <taxon>Bacteria</taxon>
        <taxon>Bacillati</taxon>
        <taxon>Bacillota</taxon>
        <taxon>Bacilli</taxon>
        <taxon>Bacillales</taxon>
        <taxon>Anoxybacillaceae</taxon>
        <taxon>Geobacillus</taxon>
    </lineage>
</organism>
<feature type="domain" description="HpaB/PvcC/4-BUDH C-terminal" evidence="5">
    <location>
        <begin position="280"/>
        <end position="477"/>
    </location>
</feature>
<dbReference type="InterPro" id="IPR024719">
    <property type="entry name" value="HpaB/PvcC/4-BUDH_C"/>
</dbReference>
<keyword evidence="2 4" id="KW-0274">FAD</keyword>
<feature type="binding site" evidence="4">
    <location>
        <position position="192"/>
    </location>
    <ligand>
        <name>FAD</name>
        <dbReference type="ChEBI" id="CHEBI:57692"/>
    </ligand>
</feature>
<dbReference type="NCBIfam" id="TIGR02309">
    <property type="entry name" value="HpaB-1"/>
    <property type="match status" value="1"/>
</dbReference>
<reference evidence="7 8" key="1">
    <citation type="submission" date="2016-11" db="EMBL/GenBank/DDBJ databases">
        <authorList>
            <person name="Kadnikov V."/>
            <person name="Nazina T."/>
        </authorList>
    </citation>
    <scope>NUCLEOTIDE SEQUENCE [LARGE SCALE GENOMIC DNA]</scope>
    <source>
        <strain evidence="7 8">1017</strain>
    </source>
</reference>
<evidence type="ECO:0000256" key="4">
    <source>
        <dbReference type="PIRSR" id="PIRSR000331-2"/>
    </source>
</evidence>
<accession>A0A1Q5T0C3</accession>
<dbReference type="Pfam" id="PF11794">
    <property type="entry name" value="HpaB_N"/>
    <property type="match status" value="1"/>
</dbReference>
<dbReference type="RefSeq" id="WP_074043692.1">
    <property type="nucleotide sequence ID" value="NZ_MQMG01000020.1"/>
</dbReference>
<dbReference type="SUPFAM" id="SSF56645">
    <property type="entry name" value="Acyl-CoA dehydrogenase NM domain-like"/>
    <property type="match status" value="1"/>
</dbReference>
<evidence type="ECO:0000256" key="1">
    <source>
        <dbReference type="ARBA" id="ARBA00022630"/>
    </source>
</evidence>
<dbReference type="Pfam" id="PF03241">
    <property type="entry name" value="HpaB"/>
    <property type="match status" value="1"/>
</dbReference>
<dbReference type="AlphaFoldDB" id="A0A1Q5T0C3"/>
<dbReference type="InterPro" id="IPR024674">
    <property type="entry name" value="HpaB/PvcC/4-BUDH_N"/>
</dbReference>
<dbReference type="InterPro" id="IPR004925">
    <property type="entry name" value="HpaB/PvcC/4-BUDH"/>
</dbReference>
<dbReference type="PIRSF" id="PIRSF000331">
    <property type="entry name" value="HpaA_HpaB"/>
    <property type="match status" value="1"/>
</dbReference>
<keyword evidence="3" id="KW-0560">Oxidoreductase</keyword>
<dbReference type="InterPro" id="IPR036250">
    <property type="entry name" value="AcylCo_DH-like_C"/>
</dbReference>
<dbReference type="Gene3D" id="1.10.3140.10">
    <property type="entry name" value="4-hydroxybutyryl-coa dehydratase, domain 1"/>
    <property type="match status" value="1"/>
</dbReference>
<feature type="domain" description="HpaB/PvcC/4-BUDH N-terminal" evidence="6">
    <location>
        <begin position="6"/>
        <end position="270"/>
    </location>
</feature>
<name>A0A1Q5T0C3_9BACL</name>
<dbReference type="GO" id="GO:0050660">
    <property type="term" value="F:flavin adenine dinucleotide binding"/>
    <property type="evidence" value="ECO:0007669"/>
    <property type="project" value="InterPro"/>
</dbReference>
<dbReference type="Gene3D" id="1.20.140.10">
    <property type="entry name" value="Butyryl-CoA Dehydrogenase, subunit A, domain 3"/>
    <property type="match status" value="1"/>
</dbReference>
<keyword evidence="1" id="KW-0285">Flavoprotein</keyword>
<comment type="caution">
    <text evidence="7">The sequence shown here is derived from an EMBL/GenBank/DDBJ whole genome shotgun (WGS) entry which is preliminary data.</text>
</comment>
<dbReference type="Gene3D" id="2.40.110.10">
    <property type="entry name" value="Butyryl-CoA Dehydrogenase, subunit A, domain 2"/>
    <property type="match status" value="1"/>
</dbReference>
<sequence>MAIINGAQYIERIDNLRSNVWINGQQVEGKLSEHPAFAGVMRTQARLYDAQHDPHRQPVLTFRTPAGELAGAAFLRPTTKEDLEHRRLAFQEWARLTAGMMGRSPDYMNTAVMALASAADFFAQQHPSYGRHIEQLYERAVKNDLSFTHTFVNPQVNRSLGYMEEDGEPIAAKVIRETANGLIIKGARLLATQGGMTDELLVLPAGGALLGDEYMYAFSIPGNTPGLKFVCRPPLAAGTSSFDAPLSSRFDEIDAMVVFDEVLVPWDRVFFYKNAWFAKEMEEETHLAIMLLHQVLARRIVKTEFFLGTVELLSEAIQIGGYQHVQEKIGEIAAALEALRGMLLAAELHAKPDRRGTMVPDPAPLYAAAFLYPRLYPRFADIIQLLGASGLVCLPTEADFSSLLRPDLDRYLQAATLPAEQRVQLFCFAWDLAMSAFGTRQTLYERFFFGDPARFATTFYHRYDREACAQIVRQFLDSEQQ</sequence>
<evidence type="ECO:0000256" key="3">
    <source>
        <dbReference type="ARBA" id="ARBA00023002"/>
    </source>
</evidence>
<dbReference type="GO" id="GO:0016712">
    <property type="term" value="F:oxidoreductase activity, acting on paired donors, with incorporation or reduction of molecular oxygen, reduced flavin or flavoprotein as one donor, and incorporation of one atom of oxygen"/>
    <property type="evidence" value="ECO:0007669"/>
    <property type="project" value="InterPro"/>
</dbReference>
<dbReference type="InterPro" id="IPR046373">
    <property type="entry name" value="Acyl-CoA_Oxase/DH_mid-dom_sf"/>
</dbReference>
<dbReference type="EMBL" id="MQMG01000020">
    <property type="protein sequence ID" value="OKO93616.1"/>
    <property type="molecule type" value="Genomic_DNA"/>
</dbReference>